<feature type="transmembrane region" description="Helical" evidence="1">
    <location>
        <begin position="420"/>
        <end position="440"/>
    </location>
</feature>
<feature type="transmembrane region" description="Helical" evidence="1">
    <location>
        <begin position="106"/>
        <end position="125"/>
    </location>
</feature>
<proteinExistence type="predicted"/>
<keyword evidence="3" id="KW-1185">Reference proteome</keyword>
<comment type="caution">
    <text evidence="2">The sequence shown here is derived from an EMBL/GenBank/DDBJ whole genome shotgun (WGS) entry which is preliminary data.</text>
</comment>
<dbReference type="AlphaFoldDB" id="A0A9X3NHT6"/>
<keyword evidence="1" id="KW-0472">Membrane</keyword>
<dbReference type="Proteomes" id="UP001147653">
    <property type="component" value="Unassembled WGS sequence"/>
</dbReference>
<accession>A0A9X3NHT6</accession>
<keyword evidence="1" id="KW-0812">Transmembrane</keyword>
<keyword evidence="1" id="KW-1133">Transmembrane helix</keyword>
<sequence length="463" mass="49480">MRFVGLWILLVAVYAATLGVPAQPGLDYAGNEPHHLLAAESLVSDRDVDLTDEYASRSYAGWYPRELKTDGRVVQGRLVEPHGVGFAVLIAPAYAIGGARAVQWQMLAMLALAFVLAAALARRMVPEPWATLGVGLVGLSPPAVAASTTITPGVAAAVLLAGATLCALAVRERPRRRYVAVGALLLAGLPWLGWSYLAAGAVVAWALVVWTLRERRRFAALVAGEALAASLVFYATVNDRFYGGITPRSASTATKADTPVEYLERIPRLVGVWLDREIGLLRWAPLLALAFFAAWLLYRSRRDQLARVAPARREAEATAGLLLVVIGVQLAVTALLASGALRAGTSFPGVSMVAVLPALAALSAWGLRHVPRVVGGVLALLTLGGTAWLLWLTDVPGWLDVDSDAPWGPLVVVFPDFTSLTWWPVVACVLIAVGVAVLVWRERRAAGRWRREAAASRTSKALH</sequence>
<evidence type="ECO:0000313" key="3">
    <source>
        <dbReference type="Proteomes" id="UP001147653"/>
    </source>
</evidence>
<feature type="transmembrane region" description="Helical" evidence="1">
    <location>
        <begin position="319"/>
        <end position="341"/>
    </location>
</feature>
<evidence type="ECO:0000256" key="1">
    <source>
        <dbReference type="SAM" id="Phobius"/>
    </source>
</evidence>
<dbReference type="EMBL" id="JAPDDP010000022">
    <property type="protein sequence ID" value="MDA0181452.1"/>
    <property type="molecule type" value="Genomic_DNA"/>
</dbReference>
<gene>
    <name evidence="2" type="ORF">OJ997_14200</name>
</gene>
<feature type="transmembrane region" description="Helical" evidence="1">
    <location>
        <begin position="182"/>
        <end position="208"/>
    </location>
</feature>
<feature type="transmembrane region" description="Helical" evidence="1">
    <location>
        <begin position="280"/>
        <end position="298"/>
    </location>
</feature>
<dbReference type="RefSeq" id="WP_270025767.1">
    <property type="nucleotide sequence ID" value="NZ_JAPDDP010000022.1"/>
</dbReference>
<feature type="transmembrane region" description="Helical" evidence="1">
    <location>
        <begin position="373"/>
        <end position="391"/>
    </location>
</feature>
<name>A0A9X3NHT6_9ACTN</name>
<organism evidence="2 3">
    <name type="scientific">Solirubrobacter phytolaccae</name>
    <dbReference type="NCBI Taxonomy" id="1404360"/>
    <lineage>
        <taxon>Bacteria</taxon>
        <taxon>Bacillati</taxon>
        <taxon>Actinomycetota</taxon>
        <taxon>Thermoleophilia</taxon>
        <taxon>Solirubrobacterales</taxon>
        <taxon>Solirubrobacteraceae</taxon>
        <taxon>Solirubrobacter</taxon>
    </lineage>
</organism>
<protein>
    <submittedName>
        <fullName evidence="2">Uncharacterized protein</fullName>
    </submittedName>
</protein>
<reference evidence="2" key="1">
    <citation type="submission" date="2022-10" db="EMBL/GenBank/DDBJ databases">
        <title>The WGS of Solirubrobacter phytolaccae KCTC 29190.</title>
        <authorList>
            <person name="Jiang Z."/>
        </authorList>
    </citation>
    <scope>NUCLEOTIDE SEQUENCE</scope>
    <source>
        <strain evidence="2">KCTC 29190</strain>
    </source>
</reference>
<feature type="transmembrane region" description="Helical" evidence="1">
    <location>
        <begin position="347"/>
        <end position="366"/>
    </location>
</feature>
<evidence type="ECO:0000313" key="2">
    <source>
        <dbReference type="EMBL" id="MDA0181452.1"/>
    </source>
</evidence>